<dbReference type="EMBL" id="ML179086">
    <property type="protein sequence ID" value="THV01651.1"/>
    <property type="molecule type" value="Genomic_DNA"/>
</dbReference>
<name>A0A4S8MGM5_DENBC</name>
<keyword evidence="2" id="KW-1185">Reference proteome</keyword>
<evidence type="ECO:0000313" key="2">
    <source>
        <dbReference type="Proteomes" id="UP000297245"/>
    </source>
</evidence>
<reference evidence="1 2" key="1">
    <citation type="journal article" date="2019" name="Nat. Ecol. Evol.">
        <title>Megaphylogeny resolves global patterns of mushroom evolution.</title>
        <authorList>
            <person name="Varga T."/>
            <person name="Krizsan K."/>
            <person name="Foldi C."/>
            <person name="Dima B."/>
            <person name="Sanchez-Garcia M."/>
            <person name="Sanchez-Ramirez S."/>
            <person name="Szollosi G.J."/>
            <person name="Szarkandi J.G."/>
            <person name="Papp V."/>
            <person name="Albert L."/>
            <person name="Andreopoulos W."/>
            <person name="Angelini C."/>
            <person name="Antonin V."/>
            <person name="Barry K.W."/>
            <person name="Bougher N.L."/>
            <person name="Buchanan P."/>
            <person name="Buyck B."/>
            <person name="Bense V."/>
            <person name="Catcheside P."/>
            <person name="Chovatia M."/>
            <person name="Cooper J."/>
            <person name="Damon W."/>
            <person name="Desjardin D."/>
            <person name="Finy P."/>
            <person name="Geml J."/>
            <person name="Haridas S."/>
            <person name="Hughes K."/>
            <person name="Justo A."/>
            <person name="Karasinski D."/>
            <person name="Kautmanova I."/>
            <person name="Kiss B."/>
            <person name="Kocsube S."/>
            <person name="Kotiranta H."/>
            <person name="LaButti K.M."/>
            <person name="Lechner B.E."/>
            <person name="Liimatainen K."/>
            <person name="Lipzen A."/>
            <person name="Lukacs Z."/>
            <person name="Mihaltcheva S."/>
            <person name="Morgado L.N."/>
            <person name="Niskanen T."/>
            <person name="Noordeloos M.E."/>
            <person name="Ohm R.A."/>
            <person name="Ortiz-Santana B."/>
            <person name="Ovrebo C."/>
            <person name="Racz N."/>
            <person name="Riley R."/>
            <person name="Savchenko A."/>
            <person name="Shiryaev A."/>
            <person name="Soop K."/>
            <person name="Spirin V."/>
            <person name="Szebenyi C."/>
            <person name="Tomsovsky M."/>
            <person name="Tulloss R.E."/>
            <person name="Uehling J."/>
            <person name="Grigoriev I.V."/>
            <person name="Vagvolgyi C."/>
            <person name="Papp T."/>
            <person name="Martin F.M."/>
            <person name="Miettinen O."/>
            <person name="Hibbett D.S."/>
            <person name="Nagy L.G."/>
        </authorList>
    </citation>
    <scope>NUCLEOTIDE SEQUENCE [LARGE SCALE GENOMIC DNA]</scope>
    <source>
        <strain evidence="1 2">CBS 962.96</strain>
    </source>
</reference>
<dbReference type="Proteomes" id="UP000297245">
    <property type="component" value="Unassembled WGS sequence"/>
</dbReference>
<proteinExistence type="predicted"/>
<organism evidence="1 2">
    <name type="scientific">Dendrothele bispora (strain CBS 962.96)</name>
    <dbReference type="NCBI Taxonomy" id="1314807"/>
    <lineage>
        <taxon>Eukaryota</taxon>
        <taxon>Fungi</taxon>
        <taxon>Dikarya</taxon>
        <taxon>Basidiomycota</taxon>
        <taxon>Agaricomycotina</taxon>
        <taxon>Agaricomycetes</taxon>
        <taxon>Agaricomycetidae</taxon>
        <taxon>Agaricales</taxon>
        <taxon>Agaricales incertae sedis</taxon>
        <taxon>Dendrothele</taxon>
    </lineage>
</organism>
<sequence>MEEGWVNAPRELKHLHQSRKTIDGNFQANRYRAQRAIITSHEPRFVPSPGPS</sequence>
<evidence type="ECO:0000313" key="1">
    <source>
        <dbReference type="EMBL" id="THV01651.1"/>
    </source>
</evidence>
<dbReference type="AlphaFoldDB" id="A0A4S8MGM5"/>
<accession>A0A4S8MGM5</accession>
<gene>
    <name evidence="1" type="ORF">K435DRAFT_853510</name>
</gene>
<protein>
    <submittedName>
        <fullName evidence="1">Uncharacterized protein</fullName>
    </submittedName>
</protein>